<keyword evidence="6" id="KW-0808">Transferase</keyword>
<evidence type="ECO:0000256" key="6">
    <source>
        <dbReference type="ARBA" id="ARBA00022679"/>
    </source>
</evidence>
<organism evidence="15">
    <name type="scientific">Trichophyton rubrum CBS 288.86</name>
    <dbReference type="NCBI Taxonomy" id="1215330"/>
    <lineage>
        <taxon>Eukaryota</taxon>
        <taxon>Fungi</taxon>
        <taxon>Dikarya</taxon>
        <taxon>Ascomycota</taxon>
        <taxon>Pezizomycotina</taxon>
        <taxon>Eurotiomycetes</taxon>
        <taxon>Eurotiomycetidae</taxon>
        <taxon>Onygenales</taxon>
        <taxon>Arthrodermataceae</taxon>
        <taxon>Trichophyton</taxon>
    </lineage>
</organism>
<evidence type="ECO:0000256" key="7">
    <source>
        <dbReference type="ARBA" id="ARBA00022692"/>
    </source>
</evidence>
<feature type="compositionally biased region" description="Polar residues" evidence="13">
    <location>
        <begin position="264"/>
        <end position="283"/>
    </location>
</feature>
<evidence type="ECO:0000256" key="3">
    <source>
        <dbReference type="ARBA" id="ARBA00004922"/>
    </source>
</evidence>
<evidence type="ECO:0000256" key="8">
    <source>
        <dbReference type="ARBA" id="ARBA00022824"/>
    </source>
</evidence>
<keyword evidence="11 14" id="KW-0472">Membrane</keyword>
<evidence type="ECO:0000256" key="12">
    <source>
        <dbReference type="ARBA" id="ARBA00047353"/>
    </source>
</evidence>
<dbReference type="Gene3D" id="3.40.1180.10">
    <property type="entry name" value="Decaprenyl diphosphate synthase-like"/>
    <property type="match status" value="1"/>
</dbReference>
<evidence type="ECO:0000256" key="11">
    <source>
        <dbReference type="ARBA" id="ARBA00023136"/>
    </source>
</evidence>
<dbReference type="EMBL" id="KK207897">
    <property type="protein sequence ID" value="EZF49752.1"/>
    <property type="molecule type" value="Genomic_DNA"/>
</dbReference>
<dbReference type="GO" id="GO:0005789">
    <property type="term" value="C:endoplasmic reticulum membrane"/>
    <property type="evidence" value="ECO:0007669"/>
    <property type="project" value="UniProtKB-SubCell"/>
</dbReference>
<dbReference type="InterPro" id="IPR036424">
    <property type="entry name" value="UPP_synth-like_sf"/>
</dbReference>
<evidence type="ECO:0000256" key="14">
    <source>
        <dbReference type="SAM" id="Phobius"/>
    </source>
</evidence>
<evidence type="ECO:0000313" key="15">
    <source>
        <dbReference type="EMBL" id="EZF49752.1"/>
    </source>
</evidence>
<comment type="cofactor">
    <cofactor evidence="1">
        <name>Mg(2+)</name>
        <dbReference type="ChEBI" id="CHEBI:18420"/>
    </cofactor>
</comment>
<evidence type="ECO:0000256" key="13">
    <source>
        <dbReference type="SAM" id="MobiDB-lite"/>
    </source>
</evidence>
<comment type="pathway">
    <text evidence="3">Protein modification; protein glycosylation.</text>
</comment>
<dbReference type="AlphaFoldDB" id="A0A022VU39"/>
<dbReference type="GO" id="GO:0045547">
    <property type="term" value="F:ditrans,polycis-polyprenyl diphosphate synthase [(2E,6E)-farnesyl diphosphate specific] activity"/>
    <property type="evidence" value="ECO:0007669"/>
    <property type="project" value="UniProtKB-EC"/>
</dbReference>
<comment type="subcellular location">
    <subcellularLocation>
        <location evidence="2">Endoplasmic reticulum membrane</location>
    </subcellularLocation>
</comment>
<keyword evidence="10 14" id="KW-1133">Transmembrane helix</keyword>
<feature type="region of interest" description="Disordered" evidence="13">
    <location>
        <begin position="264"/>
        <end position="286"/>
    </location>
</feature>
<dbReference type="EC" id="2.5.1.87" evidence="5"/>
<comment type="catalytic activity">
    <reaction evidence="12">
        <text>n isopentenyl diphosphate + (2E,6E)-farnesyl diphosphate = a di-trans,poly-cis-polyprenyl diphosphate + n diphosphate</text>
        <dbReference type="Rhea" id="RHEA:53008"/>
        <dbReference type="Rhea" id="RHEA-COMP:19494"/>
        <dbReference type="ChEBI" id="CHEBI:33019"/>
        <dbReference type="ChEBI" id="CHEBI:128769"/>
        <dbReference type="ChEBI" id="CHEBI:136960"/>
        <dbReference type="ChEBI" id="CHEBI:175763"/>
        <dbReference type="EC" id="2.5.1.87"/>
    </reaction>
</comment>
<evidence type="ECO:0000256" key="10">
    <source>
        <dbReference type="ARBA" id="ARBA00022989"/>
    </source>
</evidence>
<dbReference type="PANTHER" id="PTHR21528">
    <property type="entry name" value="DEHYDRODOLICHYL DIPHOSPHATE SYNTHASE COMPLEX SUBUNIT NUS1"/>
    <property type="match status" value="1"/>
</dbReference>
<proteinExistence type="inferred from homology"/>
<evidence type="ECO:0000256" key="4">
    <source>
        <dbReference type="ARBA" id="ARBA00005432"/>
    </source>
</evidence>
<dbReference type="PANTHER" id="PTHR21528:SF0">
    <property type="entry name" value="DEHYDRODOLICHYL DIPHOSPHATE SYNTHASE COMPLEX SUBUNIT NUS1"/>
    <property type="match status" value="1"/>
</dbReference>
<sequence length="357" mass="40080">MAYVKDAPGLRRHLESLPAAEREAAVKPFLMPPRVRKSSVRSRKASSKPVRRFLRSKLYYLLYFLIHIIFSIYSRIRQSYYAVVDRVLAILYYHHRTPELIRKDVRGLDRLPEHLSVVLTLRREEDALETLMDEVAELTAWSSCAGIPALSIYEKTGILKSHIPALHRIITSKLDTYYGPPSHQPSLGVFAPHHPLYAPKLVPQASKSNVENITVLLLSSTDGRETLVDLTKTLAEMAQHGKVSPQDIGIKLIDAELAEMMTIPASSPQDPGSETNGTDSPSGSLPAPLIKAEPDLILIFGPYVKLDGYPPWQIRLSEIFCTGDHTTGIAGEVEAVEYQRFIKGLWKYARAEMRFGR</sequence>
<dbReference type="InterPro" id="IPR038887">
    <property type="entry name" value="Nus1/NgBR"/>
</dbReference>
<evidence type="ECO:0000256" key="5">
    <source>
        <dbReference type="ARBA" id="ARBA00012596"/>
    </source>
</evidence>
<comment type="similarity">
    <text evidence="4">Belongs to the UPP synthase family.</text>
</comment>
<keyword evidence="8" id="KW-0256">Endoplasmic reticulum</keyword>
<dbReference type="OrthoDB" id="19639at2759"/>
<accession>A0A022VU39</accession>
<keyword evidence="9" id="KW-0460">Magnesium</keyword>
<feature type="transmembrane region" description="Helical" evidence="14">
    <location>
        <begin position="58"/>
        <end position="76"/>
    </location>
</feature>
<evidence type="ECO:0000256" key="9">
    <source>
        <dbReference type="ARBA" id="ARBA00022842"/>
    </source>
</evidence>
<dbReference type="Proteomes" id="UP000023758">
    <property type="component" value="Unassembled WGS sequence"/>
</dbReference>
<reference evidence="15" key="1">
    <citation type="submission" date="2014-02" db="EMBL/GenBank/DDBJ databases">
        <title>The Genome Sequence of Trichophyton rubrum (morphotype fischeri) CBS 288.86.</title>
        <authorList>
            <consortium name="The Broad Institute Genomics Platform"/>
            <person name="Cuomo C.A."/>
            <person name="White T.C."/>
            <person name="Graser Y."/>
            <person name="Martinez-Rossi N."/>
            <person name="Heitman J."/>
            <person name="Young S.K."/>
            <person name="Zeng Q."/>
            <person name="Gargeya S."/>
            <person name="Abouelleil A."/>
            <person name="Alvarado L."/>
            <person name="Chapman S.B."/>
            <person name="Gainer-Dewar J."/>
            <person name="Goldberg J."/>
            <person name="Griggs A."/>
            <person name="Gujja S."/>
            <person name="Hansen M."/>
            <person name="Howarth C."/>
            <person name="Imamovic A."/>
            <person name="Larimer J."/>
            <person name="Martinez D."/>
            <person name="Murphy C."/>
            <person name="Pearson M.D."/>
            <person name="Persinoti G."/>
            <person name="Poon T."/>
            <person name="Priest M."/>
            <person name="Roberts A.D."/>
            <person name="Saif S."/>
            <person name="Shea T.D."/>
            <person name="Sykes S.N."/>
            <person name="Wortman J."/>
            <person name="Nusbaum C."/>
            <person name="Birren B."/>
        </authorList>
    </citation>
    <scope>NUCLEOTIDE SEQUENCE [LARGE SCALE GENOMIC DNA]</scope>
    <source>
        <strain evidence="15">CBS 288.86</strain>
    </source>
</reference>
<dbReference type="HOGENOM" id="CLU_051870_1_0_1"/>
<protein>
    <recommendedName>
        <fullName evidence="5">ditrans,polycis-polyprenyl diphosphate synthase [(2E,6E)-farnesyldiphosphate specific]</fullName>
        <ecNumber evidence="5">2.5.1.87</ecNumber>
    </recommendedName>
</protein>
<gene>
    <name evidence="15" type="ORF">H103_06746</name>
</gene>
<evidence type="ECO:0000256" key="1">
    <source>
        <dbReference type="ARBA" id="ARBA00001946"/>
    </source>
</evidence>
<dbReference type="UniPathway" id="UPA00378"/>
<dbReference type="GO" id="GO:1904423">
    <property type="term" value="C:dehydrodolichyl diphosphate synthase complex"/>
    <property type="evidence" value="ECO:0007669"/>
    <property type="project" value="InterPro"/>
</dbReference>
<name>A0A022VU39_TRIRU</name>
<evidence type="ECO:0000256" key="2">
    <source>
        <dbReference type="ARBA" id="ARBA00004586"/>
    </source>
</evidence>
<keyword evidence="7 14" id="KW-0812">Transmembrane</keyword>
<dbReference type="SUPFAM" id="SSF64005">
    <property type="entry name" value="Undecaprenyl diphosphate synthase"/>
    <property type="match status" value="1"/>
</dbReference>